<feature type="compositionally biased region" description="Low complexity" evidence="2">
    <location>
        <begin position="639"/>
        <end position="649"/>
    </location>
</feature>
<dbReference type="Gene3D" id="3.30.70.330">
    <property type="match status" value="1"/>
</dbReference>
<dbReference type="InterPro" id="IPR012677">
    <property type="entry name" value="Nucleotide-bd_a/b_plait_sf"/>
</dbReference>
<proteinExistence type="predicted"/>
<feature type="compositionally biased region" description="Basic and acidic residues" evidence="2">
    <location>
        <begin position="79"/>
        <end position="91"/>
    </location>
</feature>
<evidence type="ECO:0000313" key="4">
    <source>
        <dbReference type="EMBL" id="GMM37423.1"/>
    </source>
</evidence>
<reference evidence="4 5" key="1">
    <citation type="journal article" date="2023" name="Elife">
        <title>Identification of key yeast species and microbe-microbe interactions impacting larval growth of Drosophila in the wild.</title>
        <authorList>
            <person name="Mure A."/>
            <person name="Sugiura Y."/>
            <person name="Maeda R."/>
            <person name="Honda K."/>
            <person name="Sakurai N."/>
            <person name="Takahashi Y."/>
            <person name="Watada M."/>
            <person name="Katoh T."/>
            <person name="Gotoh A."/>
            <person name="Gotoh Y."/>
            <person name="Taniguchi I."/>
            <person name="Nakamura K."/>
            <person name="Hayashi T."/>
            <person name="Katayama T."/>
            <person name="Uemura T."/>
            <person name="Hattori Y."/>
        </authorList>
    </citation>
    <scope>NUCLEOTIDE SEQUENCE [LARGE SCALE GENOMIC DNA]</scope>
    <source>
        <strain evidence="4 5">SC-9</strain>
    </source>
</reference>
<feature type="compositionally biased region" description="Acidic residues" evidence="2">
    <location>
        <begin position="95"/>
        <end position="116"/>
    </location>
</feature>
<dbReference type="PANTHER" id="PTHR23295">
    <property type="entry name" value="NUCLEAR RECEPTOR COACTIVATOR 5-RELATED"/>
    <property type="match status" value="1"/>
</dbReference>
<feature type="compositionally biased region" description="Polar residues" evidence="2">
    <location>
        <begin position="586"/>
        <end position="600"/>
    </location>
</feature>
<dbReference type="InterPro" id="IPR035979">
    <property type="entry name" value="RBD_domain_sf"/>
</dbReference>
<gene>
    <name evidence="4" type="ORF">DASC09_047480</name>
</gene>
<dbReference type="SUPFAM" id="SSF54928">
    <property type="entry name" value="RNA-binding domain, RBD"/>
    <property type="match status" value="1"/>
</dbReference>
<feature type="compositionally biased region" description="Polar residues" evidence="2">
    <location>
        <begin position="525"/>
        <end position="575"/>
    </location>
</feature>
<protein>
    <submittedName>
        <fullName evidence="4">Nab3 protein</fullName>
    </submittedName>
</protein>
<feature type="region of interest" description="Disordered" evidence="2">
    <location>
        <begin position="192"/>
        <end position="233"/>
    </location>
</feature>
<keyword evidence="5" id="KW-1185">Reference proteome</keyword>
<evidence type="ECO:0000256" key="2">
    <source>
        <dbReference type="SAM" id="MobiDB-lite"/>
    </source>
</evidence>
<keyword evidence="1" id="KW-0694">RNA-binding</keyword>
<organism evidence="4 5">
    <name type="scientific">Saccharomycopsis crataegensis</name>
    <dbReference type="NCBI Taxonomy" id="43959"/>
    <lineage>
        <taxon>Eukaryota</taxon>
        <taxon>Fungi</taxon>
        <taxon>Dikarya</taxon>
        <taxon>Ascomycota</taxon>
        <taxon>Saccharomycotina</taxon>
        <taxon>Saccharomycetes</taxon>
        <taxon>Saccharomycopsidaceae</taxon>
        <taxon>Saccharomycopsis</taxon>
    </lineage>
</organism>
<dbReference type="PANTHER" id="PTHR23295:SF6">
    <property type="entry name" value="NEOSIN, ISOFORM A"/>
    <property type="match status" value="1"/>
</dbReference>
<feature type="compositionally biased region" description="Low complexity" evidence="2">
    <location>
        <begin position="119"/>
        <end position="128"/>
    </location>
</feature>
<feature type="compositionally biased region" description="Acidic residues" evidence="2">
    <location>
        <begin position="200"/>
        <end position="212"/>
    </location>
</feature>
<dbReference type="GO" id="GO:0003723">
    <property type="term" value="F:RNA binding"/>
    <property type="evidence" value="ECO:0007669"/>
    <property type="project" value="UniProtKB-UniRule"/>
</dbReference>
<sequence>MSEDPSSMILPPSNSLPPSVVTEEPLEDPKESSNNNDSEQKHHETNDIQEKPENSEPPFHEKEESAPVVEQSEEDEDYDPAHEDFFTETQKDGNNTDDEEDDDEYNPDTEFGDDTVVEQQQQQQQQQQPKNKEEEEDPSLAEYVMSIPFINHPLFLQLDDTSKKVLIEEYTKNPSDSKFDIFKDSSVTAVNLNTSKNEPNDDGAPEPYDENDSNGSQEAYYKSRNKSCKRPSLKDPMNYQELEEYGNFVRNELEYLTAGNWDKMPPGSRMFIGNLPVSSVTKQILWRIFKQYGEVVQITIKSNYGFCQFKTAEECANAIKGESSVPLHGKMMLLEVSKPQKSKSSTTEDRHHISNPHSHPASRINTRTKNGGSEYIPLSSKRANSHHSTYDQRAGNSKRSKYDGSSSNISVTKGGYYNSKNNFRPGTECQVYVKHAADPKLVSFLLSRLSSAGLSVNKTDISPQMSLKSLINDAAYSGVYGIIVVHRDGNLDVQTFEKTDDGGVKFDEYQAVSVDVAVELFMRSRGSNSRNGGDHGQNNYRHPNNNRRGQTRSYENYDQNRHNNSFNGSQNSYGGNPNMMPVGQPSYHQTQRDSPQQSHVNPDLIQTLSSFDQGSLQNLLSLVKKLPAGSNASSFNGFSQPQQPQQSYQQPPPPPVQNQYQSPPQQFQQQYQSGLSPYQQQQQMSPSYPPHPPPAPPNQFDNSNTTSRTDPNNIQSLMQTLKRLQGN</sequence>
<feature type="compositionally biased region" description="Basic and acidic residues" evidence="2">
    <location>
        <begin position="38"/>
        <end position="65"/>
    </location>
</feature>
<feature type="region of interest" description="Disordered" evidence="2">
    <location>
        <begin position="337"/>
        <end position="407"/>
    </location>
</feature>
<dbReference type="InterPro" id="IPR000504">
    <property type="entry name" value="RRM_dom"/>
</dbReference>
<dbReference type="RefSeq" id="XP_064854419.1">
    <property type="nucleotide sequence ID" value="XM_064998347.1"/>
</dbReference>
<feature type="region of interest" description="Disordered" evidence="2">
    <location>
        <begin position="1"/>
        <end position="140"/>
    </location>
</feature>
<feature type="compositionally biased region" description="Polar residues" evidence="2">
    <location>
        <begin position="700"/>
        <end position="713"/>
    </location>
</feature>
<dbReference type="InterPro" id="IPR052600">
    <property type="entry name" value="Nuc_rcpt_coact/corep"/>
</dbReference>
<evidence type="ECO:0000259" key="3">
    <source>
        <dbReference type="PROSITE" id="PS50102"/>
    </source>
</evidence>
<evidence type="ECO:0000313" key="5">
    <source>
        <dbReference type="Proteomes" id="UP001360560"/>
    </source>
</evidence>
<dbReference type="SMART" id="SM00360">
    <property type="entry name" value="RRM"/>
    <property type="match status" value="1"/>
</dbReference>
<comment type="caution">
    <text evidence="4">The sequence shown here is derived from an EMBL/GenBank/DDBJ whole genome shotgun (WGS) entry which is preliminary data.</text>
</comment>
<dbReference type="AlphaFoldDB" id="A0AAV5QTE2"/>
<dbReference type="PROSITE" id="PS50102">
    <property type="entry name" value="RRM"/>
    <property type="match status" value="1"/>
</dbReference>
<dbReference type="Proteomes" id="UP001360560">
    <property type="component" value="Unassembled WGS sequence"/>
</dbReference>
<feature type="domain" description="RRM" evidence="3">
    <location>
        <begin position="268"/>
        <end position="339"/>
    </location>
</feature>
<feature type="region of interest" description="Disordered" evidence="2">
    <location>
        <begin position="525"/>
        <end position="600"/>
    </location>
</feature>
<feature type="region of interest" description="Disordered" evidence="2">
    <location>
        <begin position="633"/>
        <end position="713"/>
    </location>
</feature>
<name>A0AAV5QTE2_9ASCO</name>
<evidence type="ECO:0000256" key="1">
    <source>
        <dbReference type="PROSITE-ProRule" id="PRU00176"/>
    </source>
</evidence>
<dbReference type="EMBL" id="BTFZ01000011">
    <property type="protein sequence ID" value="GMM37423.1"/>
    <property type="molecule type" value="Genomic_DNA"/>
</dbReference>
<feature type="compositionally biased region" description="Low complexity" evidence="2">
    <location>
        <begin position="1"/>
        <end position="19"/>
    </location>
</feature>
<dbReference type="GeneID" id="90075398"/>
<accession>A0AAV5QTE2</accession>
<dbReference type="Pfam" id="PF00076">
    <property type="entry name" value="RRM_1"/>
    <property type="match status" value="1"/>
</dbReference>
<feature type="compositionally biased region" description="Pro residues" evidence="2">
    <location>
        <begin position="687"/>
        <end position="697"/>
    </location>
</feature>
<feature type="compositionally biased region" description="Low complexity" evidence="2">
    <location>
        <begin position="657"/>
        <end position="686"/>
    </location>
</feature>